<protein>
    <submittedName>
        <fullName evidence="2">Uncharacterized protein</fullName>
    </submittedName>
</protein>
<evidence type="ECO:0000313" key="3">
    <source>
        <dbReference type="Proteomes" id="UP000267081"/>
    </source>
</evidence>
<keyword evidence="3" id="KW-1185">Reference proteome</keyword>
<gene>
    <name evidence="2" type="ORF">EIY87_28300</name>
</gene>
<accession>A0A3R9EMT7</accession>
<feature type="transmembrane region" description="Helical" evidence="1">
    <location>
        <begin position="48"/>
        <end position="68"/>
    </location>
</feature>
<evidence type="ECO:0000256" key="1">
    <source>
        <dbReference type="SAM" id="Phobius"/>
    </source>
</evidence>
<keyword evidence="1" id="KW-0472">Membrane</keyword>
<keyword evidence="1" id="KW-1133">Transmembrane helix</keyword>
<dbReference type="AlphaFoldDB" id="A0A3R9EMT7"/>
<dbReference type="RefSeq" id="WP_125312894.1">
    <property type="nucleotide sequence ID" value="NZ_RSEC01000058.1"/>
</dbReference>
<proteinExistence type="predicted"/>
<organism evidence="2 3">
    <name type="scientific">Amycolatopsis eburnea</name>
    <dbReference type="NCBI Taxonomy" id="2267691"/>
    <lineage>
        <taxon>Bacteria</taxon>
        <taxon>Bacillati</taxon>
        <taxon>Actinomycetota</taxon>
        <taxon>Actinomycetes</taxon>
        <taxon>Pseudonocardiales</taxon>
        <taxon>Pseudonocardiaceae</taxon>
        <taxon>Amycolatopsis</taxon>
    </lineage>
</organism>
<dbReference type="Proteomes" id="UP000267081">
    <property type="component" value="Unassembled WGS sequence"/>
</dbReference>
<reference evidence="2 3" key="1">
    <citation type="submission" date="2018-12" db="EMBL/GenBank/DDBJ databases">
        <title>Amycolatopsis eburnea sp. nov. actinomycete associate with arbuscular mycorrhiza fungal spore.</title>
        <authorList>
            <person name="Lumyong S."/>
            <person name="Chaiya L."/>
        </authorList>
    </citation>
    <scope>NUCLEOTIDE SEQUENCE [LARGE SCALE GENOMIC DNA]</scope>
    <source>
        <strain evidence="2 3">GLM-1</strain>
    </source>
</reference>
<evidence type="ECO:0000313" key="2">
    <source>
        <dbReference type="EMBL" id="RSD13608.1"/>
    </source>
</evidence>
<keyword evidence="1" id="KW-0812">Transmembrane</keyword>
<comment type="caution">
    <text evidence="2">The sequence shown here is derived from an EMBL/GenBank/DDBJ whole genome shotgun (WGS) entry which is preliminary data.</text>
</comment>
<dbReference type="EMBL" id="RSEC01000058">
    <property type="protein sequence ID" value="RSD13608.1"/>
    <property type="molecule type" value="Genomic_DNA"/>
</dbReference>
<name>A0A3R9EMT7_9PSEU</name>
<dbReference type="OrthoDB" id="134501at2"/>
<sequence length="410" mass="41218">MNQHPPDFATLLRTELAAVSPPRPAAGEAAAVAHRVLRTRARRRRRTLTGVAVTAVVLAGGAAALATAPSGGEAPAQPVAVTQWPARGPLTGDTALVGRAKLAWANASPAAAPGSEAAVLYAGPLGGQNATLVVLRRDDAAGRTSLGFMTTPSTTGTPDTTTLRVRAQVTVSTSAPAPAAYGFVVSRPAPGDQAPGSWAVALVAPGMPTARFGTSAVEHEIAGTAASSRDGLLTVDLPPQAAAWNTELAFGDRGERGIASLAAAADDPATRAVTATPRLDGTFTVTGAADAQPGDLLTLHDGLIGVVTSGGTSASAGTDLTMLRTSGLSARTATAGRPVSLTTGPGKQTTVTAGPGVLREGDRIVAGGFPGTAAVINLGTVHLTPDGTWILRRDLWFPVTPTQATLIRHP</sequence>